<accession>A0ABP9R6N1</accession>
<reference evidence="2" key="1">
    <citation type="journal article" date="2019" name="Int. J. Syst. Evol. Microbiol.">
        <title>The Global Catalogue of Microorganisms (GCM) 10K type strain sequencing project: providing services to taxonomists for standard genome sequencing and annotation.</title>
        <authorList>
            <consortium name="The Broad Institute Genomics Platform"/>
            <consortium name="The Broad Institute Genome Sequencing Center for Infectious Disease"/>
            <person name="Wu L."/>
            <person name="Ma J."/>
        </authorList>
    </citation>
    <scope>NUCLEOTIDE SEQUENCE [LARGE SCALE GENOMIC DNA]</scope>
    <source>
        <strain evidence="2">JCM 18715</strain>
    </source>
</reference>
<evidence type="ECO:0000313" key="1">
    <source>
        <dbReference type="EMBL" id="GAA5172010.1"/>
    </source>
</evidence>
<sequence>MSRSCRIRIETDALPAAAVLQGALKSLGFPLDLEGLEIAEASGFQGCVLDGEDAGFSVADDDEGLMLRWSGDPREECAALMVAAALQSLAGAEVSIGGGAAQTAAALKSRVEELRAEI</sequence>
<dbReference type="Proteomes" id="UP001500547">
    <property type="component" value="Unassembled WGS sequence"/>
</dbReference>
<dbReference type="RefSeq" id="WP_345534652.1">
    <property type="nucleotide sequence ID" value="NZ_BAABLD010000017.1"/>
</dbReference>
<evidence type="ECO:0000313" key="2">
    <source>
        <dbReference type="Proteomes" id="UP001500547"/>
    </source>
</evidence>
<dbReference type="EMBL" id="BAABLD010000017">
    <property type="protein sequence ID" value="GAA5172010.1"/>
    <property type="molecule type" value="Genomic_DNA"/>
</dbReference>
<name>A0ABP9R6N1_9RHOO</name>
<keyword evidence="2" id="KW-1185">Reference proteome</keyword>
<comment type="caution">
    <text evidence="1">The sequence shown here is derived from an EMBL/GenBank/DDBJ whole genome shotgun (WGS) entry which is preliminary data.</text>
</comment>
<organism evidence="1 2">
    <name type="scientific">Viridibacterium curvum</name>
    <dbReference type="NCBI Taxonomy" id="1101404"/>
    <lineage>
        <taxon>Bacteria</taxon>
        <taxon>Pseudomonadati</taxon>
        <taxon>Pseudomonadota</taxon>
        <taxon>Betaproteobacteria</taxon>
        <taxon>Rhodocyclales</taxon>
        <taxon>Rhodocyclaceae</taxon>
        <taxon>Viridibacterium</taxon>
    </lineage>
</organism>
<gene>
    <name evidence="1" type="ORF">GCM10025770_37590</name>
</gene>
<proteinExistence type="predicted"/>
<protein>
    <submittedName>
        <fullName evidence="1">Uncharacterized protein</fullName>
    </submittedName>
</protein>